<feature type="region of interest" description="Disordered" evidence="1">
    <location>
        <begin position="417"/>
        <end position="475"/>
    </location>
</feature>
<feature type="region of interest" description="Disordered" evidence="1">
    <location>
        <begin position="335"/>
        <end position="363"/>
    </location>
</feature>
<dbReference type="InterPro" id="IPR001434">
    <property type="entry name" value="OmcB-like_DUF11"/>
</dbReference>
<reference evidence="4 5" key="1">
    <citation type="submission" date="2018-03" db="EMBL/GenBank/DDBJ databases">
        <title>Whole genome sequencing of Histamine producing bacteria.</title>
        <authorList>
            <person name="Butler K."/>
        </authorList>
    </citation>
    <scope>NUCLEOTIDE SEQUENCE [LARGE SCALE GENOMIC DNA]</scope>
    <source>
        <strain evidence="4 5">ATCC 33979</strain>
    </source>
</reference>
<dbReference type="RefSeq" id="WP_107277473.1">
    <property type="nucleotide sequence ID" value="NZ_PYOJ01000039.1"/>
</dbReference>
<feature type="domain" description="DUF11" evidence="3">
    <location>
        <begin position="254"/>
        <end position="307"/>
    </location>
</feature>
<dbReference type="EMBL" id="PYOJ01000039">
    <property type="protein sequence ID" value="PSV86984.1"/>
    <property type="molecule type" value="Genomic_DNA"/>
</dbReference>
<feature type="region of interest" description="Disordered" evidence="1">
    <location>
        <begin position="189"/>
        <end position="212"/>
    </location>
</feature>
<keyword evidence="2" id="KW-0732">Signal</keyword>
<dbReference type="OrthoDB" id="28777at2"/>
<name>A0A2T3M519_PHOLE</name>
<accession>A0A2T3M519</accession>
<evidence type="ECO:0000256" key="1">
    <source>
        <dbReference type="SAM" id="MobiDB-lite"/>
    </source>
</evidence>
<evidence type="ECO:0000259" key="3">
    <source>
        <dbReference type="Pfam" id="PF01345"/>
    </source>
</evidence>
<feature type="chain" id="PRO_5015749082" description="DUF11 domain-containing protein" evidence="2">
    <location>
        <begin position="31"/>
        <end position="1121"/>
    </location>
</feature>
<dbReference type="NCBIfam" id="TIGR01451">
    <property type="entry name" value="B_ant_repeat"/>
    <property type="match status" value="1"/>
</dbReference>
<dbReference type="Pfam" id="PF01345">
    <property type="entry name" value="DUF11"/>
    <property type="match status" value="1"/>
</dbReference>
<protein>
    <recommendedName>
        <fullName evidence="3">DUF11 domain-containing protein</fullName>
    </recommendedName>
</protein>
<dbReference type="InterPro" id="IPR047589">
    <property type="entry name" value="DUF11_rpt"/>
</dbReference>
<comment type="caution">
    <text evidence="4">The sequence shown here is derived from an EMBL/GenBank/DDBJ whole genome shotgun (WGS) entry which is preliminary data.</text>
</comment>
<evidence type="ECO:0000313" key="5">
    <source>
        <dbReference type="Proteomes" id="UP000240410"/>
    </source>
</evidence>
<feature type="compositionally biased region" description="Polar residues" evidence="1">
    <location>
        <begin position="193"/>
        <end position="208"/>
    </location>
</feature>
<dbReference type="AlphaFoldDB" id="A0A2T3M519"/>
<feature type="signal peptide" evidence="2">
    <location>
        <begin position="1"/>
        <end position="30"/>
    </location>
</feature>
<proteinExistence type="predicted"/>
<organism evidence="4 5">
    <name type="scientific">Photobacterium leiognathi</name>
    <dbReference type="NCBI Taxonomy" id="553611"/>
    <lineage>
        <taxon>Bacteria</taxon>
        <taxon>Pseudomonadati</taxon>
        <taxon>Pseudomonadota</taxon>
        <taxon>Gammaproteobacteria</taxon>
        <taxon>Vibrionales</taxon>
        <taxon>Vibrionaceae</taxon>
        <taxon>Photobacterium</taxon>
    </lineage>
</organism>
<sequence>MKMQLKTIQKWFAVGFISVAAGVLSNNTLAQTAAGSEIKNAATVTYEDAAGNSYSTPSNDAIVTVQQVYSSTLSGDNDKTAIAGASVSMPHVLTNRGNGQEVYTITYASGVPAADGRPVTRPPRSGTLEVYNDINSNGTADAGEQLIVSGDQVTLQPGQSLNLIVSFAVPVLATPGTDTLGVTLTVQAHGASGSPQPNSVTDTGSNSDGADDTNVDYVTVTNDAVIDITKSATHLTGLGFTESSFGLDVDNDPTTDHPVELIKYEIVVENNGNSTAQNVTIFDGLPTGTHLIQNQSGATLQYDIASTNFFASAPYLDTLPTYANALDDEASHGVDLDQDATQDSGESAIAGGTDLNSDGDSSDSSIPGLYAVDAQLMSNRTATITFHVAYAPALIEGGTIITNSAFACSDLNGDGDSLDPGECGNTSNPPPSTSNPSQITTDTTVGVDISDTGALSTSGLGGDDDTTVDGTQTVDEAPTGSEFFIYSKITNTGNKIDIFDIVTPTPGDPGNSFPPGTTFTYLNSGGSAQLSDSNSNSVRDTGPIPSTVCLYAGLPTTTVDGFTLECNETLIRILVRLPSDAHTFTSPFNATTTITSDNDPSISDSVDVTLVTVTEPTVDIAAQAFTAMDSTTNTDFIDLANGLDASDFSSAAVFNDVGLGVVLTSTLYIANEGGSADSYTLETTGSYNGAGASWDSNPLSNWSFVFKDAGIDTDLDGTADTTASNAVVTQTPNIPGSAVQIITLEITVPLDVIYALADANDGAAPLDVGEQENVIDVNGDTDNDYIISVVVTSTNSGADDNLLLAFDIVTSANIEYAPLALSQQIQRGRTAIYDHTLTNTGNTTEYITLRSSNDKAADGFDNLLTIFDDQLSSDVAVASLCGSNYTSIDVDPLNGDPVFTVEVTCDSTADLEPDIQLKPGEMVPLTNTVFAPRNAAEGAINKTSLTAVVANNTAISTVAEDDSVVIAGNLSLYKYVDADSDCDGVPNSDGGFLRTQTSSVPPGECFITKLVLLNIGSDNALNIEVKNEIPVFGVLLDINNTGNNIGELQSCRNFTTTPVPSSDPTYPLSSEDLGDLCTPDANTSTAAGNINQSVVGNDIVYQINVLEPNDVVVMHFTTKVD</sequence>
<evidence type="ECO:0000313" key="4">
    <source>
        <dbReference type="EMBL" id="PSV86984.1"/>
    </source>
</evidence>
<dbReference type="Proteomes" id="UP000240410">
    <property type="component" value="Unassembled WGS sequence"/>
</dbReference>
<gene>
    <name evidence="4" type="ORF">CTM89_19425</name>
</gene>
<evidence type="ECO:0000256" key="2">
    <source>
        <dbReference type="SAM" id="SignalP"/>
    </source>
</evidence>